<feature type="region of interest" description="Disordered" evidence="1">
    <location>
        <begin position="57"/>
        <end position="84"/>
    </location>
</feature>
<name>A0AAV7HQE1_COTGL</name>
<reference evidence="2 3" key="1">
    <citation type="journal article" date="2021" name="J. Hered.">
        <title>A chromosome-level genome assembly of the parasitoid wasp, Cotesia glomerata (Hymenoptera: Braconidae).</title>
        <authorList>
            <person name="Pinto B.J."/>
            <person name="Weis J.J."/>
            <person name="Gamble T."/>
            <person name="Ode P.J."/>
            <person name="Paul R."/>
            <person name="Zaspel J.M."/>
        </authorList>
    </citation>
    <scope>NUCLEOTIDE SEQUENCE [LARGE SCALE GENOMIC DNA]</scope>
    <source>
        <strain evidence="2">CgM1</strain>
    </source>
</reference>
<accession>A0AAV7HQE1</accession>
<dbReference type="AlphaFoldDB" id="A0AAV7HQE1"/>
<dbReference type="Proteomes" id="UP000826195">
    <property type="component" value="Unassembled WGS sequence"/>
</dbReference>
<organism evidence="2 3">
    <name type="scientific">Cotesia glomerata</name>
    <name type="common">Lepidopteran parasitic wasp</name>
    <name type="synonym">Apanteles glomeratus</name>
    <dbReference type="NCBI Taxonomy" id="32391"/>
    <lineage>
        <taxon>Eukaryota</taxon>
        <taxon>Metazoa</taxon>
        <taxon>Ecdysozoa</taxon>
        <taxon>Arthropoda</taxon>
        <taxon>Hexapoda</taxon>
        <taxon>Insecta</taxon>
        <taxon>Pterygota</taxon>
        <taxon>Neoptera</taxon>
        <taxon>Endopterygota</taxon>
        <taxon>Hymenoptera</taxon>
        <taxon>Apocrita</taxon>
        <taxon>Ichneumonoidea</taxon>
        <taxon>Braconidae</taxon>
        <taxon>Microgastrinae</taxon>
        <taxon>Cotesia</taxon>
    </lineage>
</organism>
<evidence type="ECO:0000256" key="1">
    <source>
        <dbReference type="SAM" id="MobiDB-lite"/>
    </source>
</evidence>
<evidence type="ECO:0000313" key="2">
    <source>
        <dbReference type="EMBL" id="KAH0546328.1"/>
    </source>
</evidence>
<comment type="caution">
    <text evidence="2">The sequence shown here is derived from an EMBL/GenBank/DDBJ whole genome shotgun (WGS) entry which is preliminary data.</text>
</comment>
<proteinExistence type="predicted"/>
<evidence type="ECO:0000313" key="3">
    <source>
        <dbReference type="Proteomes" id="UP000826195"/>
    </source>
</evidence>
<protein>
    <submittedName>
        <fullName evidence="2">Uncharacterized protein</fullName>
    </submittedName>
</protein>
<sequence>MSFMHSVECNEKFRRICYMLKVLSARRYKIALLFFHKRKRETVRKTENQELERHSVQYGAAEEGKRHCGEGAEEDGKDPGGNVGKPSLIYPSAATIDIRPHRHQAPGPFQERKARRKVLTLATVERETWLVTTIGYGITYIQWLGCKGSKKGGRKENEMKRRDTCVLQREVLRVTEGKRVYEAHQVLIRKLYLILETHMLRYSYTFARYSGILKLRFSLPTGRIQPDETLCQSPNSCMKFRVMWIRYECLEYMYEI</sequence>
<keyword evidence="3" id="KW-1185">Reference proteome</keyword>
<dbReference type="EMBL" id="JAHXZJ010002237">
    <property type="protein sequence ID" value="KAH0546328.1"/>
    <property type="molecule type" value="Genomic_DNA"/>
</dbReference>
<gene>
    <name evidence="2" type="ORF">KQX54_008510</name>
</gene>